<evidence type="ECO:0000313" key="1">
    <source>
        <dbReference type="EMBL" id="KAF2464218.1"/>
    </source>
</evidence>
<gene>
    <name evidence="1" type="ORF">BDR25DRAFT_307249</name>
</gene>
<evidence type="ECO:0000313" key="2">
    <source>
        <dbReference type="Proteomes" id="UP000799755"/>
    </source>
</evidence>
<proteinExistence type="predicted"/>
<name>A0ACB6QB82_9PLEO</name>
<dbReference type="Proteomes" id="UP000799755">
    <property type="component" value="Unassembled WGS sequence"/>
</dbReference>
<protein>
    <submittedName>
        <fullName evidence="1">Uncharacterized protein</fullName>
    </submittedName>
</protein>
<organism evidence="1 2">
    <name type="scientific">Lindgomyces ingoldianus</name>
    <dbReference type="NCBI Taxonomy" id="673940"/>
    <lineage>
        <taxon>Eukaryota</taxon>
        <taxon>Fungi</taxon>
        <taxon>Dikarya</taxon>
        <taxon>Ascomycota</taxon>
        <taxon>Pezizomycotina</taxon>
        <taxon>Dothideomycetes</taxon>
        <taxon>Pleosporomycetidae</taxon>
        <taxon>Pleosporales</taxon>
        <taxon>Lindgomycetaceae</taxon>
        <taxon>Lindgomyces</taxon>
    </lineage>
</organism>
<dbReference type="EMBL" id="MU003538">
    <property type="protein sequence ID" value="KAF2464218.1"/>
    <property type="molecule type" value="Genomic_DNA"/>
</dbReference>
<reference evidence="1" key="1">
    <citation type="journal article" date="2020" name="Stud. Mycol.">
        <title>101 Dothideomycetes genomes: a test case for predicting lifestyles and emergence of pathogens.</title>
        <authorList>
            <person name="Haridas S."/>
            <person name="Albert R."/>
            <person name="Binder M."/>
            <person name="Bloem J."/>
            <person name="Labutti K."/>
            <person name="Salamov A."/>
            <person name="Andreopoulos B."/>
            <person name="Baker S."/>
            <person name="Barry K."/>
            <person name="Bills G."/>
            <person name="Bluhm B."/>
            <person name="Cannon C."/>
            <person name="Castanera R."/>
            <person name="Culley D."/>
            <person name="Daum C."/>
            <person name="Ezra D."/>
            <person name="Gonzalez J."/>
            <person name="Henrissat B."/>
            <person name="Kuo A."/>
            <person name="Liang C."/>
            <person name="Lipzen A."/>
            <person name="Lutzoni F."/>
            <person name="Magnuson J."/>
            <person name="Mondo S."/>
            <person name="Nolan M."/>
            <person name="Ohm R."/>
            <person name="Pangilinan J."/>
            <person name="Park H.-J."/>
            <person name="Ramirez L."/>
            <person name="Alfaro M."/>
            <person name="Sun H."/>
            <person name="Tritt A."/>
            <person name="Yoshinaga Y."/>
            <person name="Zwiers L.-H."/>
            <person name="Turgeon B."/>
            <person name="Goodwin S."/>
            <person name="Spatafora J."/>
            <person name="Crous P."/>
            <person name="Grigoriev I."/>
        </authorList>
    </citation>
    <scope>NUCLEOTIDE SEQUENCE</scope>
    <source>
        <strain evidence="1">ATCC 200398</strain>
    </source>
</reference>
<comment type="caution">
    <text evidence="1">The sequence shown here is derived from an EMBL/GenBank/DDBJ whole genome shotgun (WGS) entry which is preliminary data.</text>
</comment>
<accession>A0ACB6QB82</accession>
<sequence length="266" mass="29933">MSTNGSIPTTKTTLWIWASGLYPRRLTYYFSAKRLPLSILKAHNIHLIPITSDPETHELTPKPGFEDRPAGCTLPVLRIEKPGQEPTMIYESCAIMEYFEEKFPARDGYVELLGNTPEQRARTRDILLLLNDAITWANVAARHADPRSTAWSGMTPEEQAPLAAKDANRVLQTKFLAKLEKWVQGDVGVKKCSSLSGEGIEVSVADVAVLAGVKYVEVRMGRNWVEGYKALGDWVERAKKSEWFVEEEEILKIEADEDGLNRLFVQ</sequence>
<keyword evidence="2" id="KW-1185">Reference proteome</keyword>